<proteinExistence type="predicted"/>
<feature type="transmembrane region" description="Helical" evidence="6">
    <location>
        <begin position="280"/>
        <end position="301"/>
    </location>
</feature>
<accession>A0A7W0BT30</accession>
<keyword evidence="8" id="KW-1185">Reference proteome</keyword>
<feature type="transmembrane region" description="Helical" evidence="6">
    <location>
        <begin position="321"/>
        <end position="340"/>
    </location>
</feature>
<gene>
    <name evidence="7" type="ORF">HNQ85_000009</name>
</gene>
<sequence>MSKFLKGTLILIVAGLITRVLGFINRIVVARMIGGEGVGLYMMAVPTLVLVITITQIGLPIAISKLVAEAEAVGDQKKVKKILVVSLAVTGTLSIFFFPAMILLAPVLSETLFTDSRTYYPLLAISPVVPIVAVSSVLRGYFQGKQQMKPYAYSQLIEQIVRISLIAVFTKALLPYGIEYAAAGAMFSSVIGELVSLIYLLFMFRLKKHIKVRKQFFKSVKAGKDTFLDLMRIALPTTGSRLIGSLAWFFEPIVVAQSLAIAGVTTALATKQYGELTGYALPLLMLPSFITYSLSTSLVPAISEAAANKQTLLIEHRLQQAMRLSLVTGGLAVVLLYVFAEPMMQLMYGSSNAAIFVKVMAPFFIFYYFQGPLQAVLQGLDLAKAAMMNSLIGAVVKTIFIFVLATRPSLGIMGAALAIMAGIVLVTILHFATIVKVISFSLYIREYVKTFMSMGICGMIGDFMFKHGLTSASLNIRTLFAIMITTIVYLFLLLLLNLIKKEEVARIPMIGPFLSRSNRS</sequence>
<evidence type="ECO:0000256" key="2">
    <source>
        <dbReference type="ARBA" id="ARBA00022475"/>
    </source>
</evidence>
<feature type="transmembrane region" description="Helical" evidence="6">
    <location>
        <begin position="82"/>
        <end position="107"/>
    </location>
</feature>
<reference evidence="7 8" key="1">
    <citation type="submission" date="2020-07" db="EMBL/GenBank/DDBJ databases">
        <title>Genomic Encyclopedia of Type Strains, Phase IV (KMG-IV): sequencing the most valuable type-strain genomes for metagenomic binning, comparative biology and taxonomic classification.</title>
        <authorList>
            <person name="Goeker M."/>
        </authorList>
    </citation>
    <scope>NUCLEOTIDE SEQUENCE [LARGE SCALE GENOMIC DNA]</scope>
    <source>
        <strain evidence="7 8">DSM 25220</strain>
    </source>
</reference>
<feature type="transmembrane region" description="Helical" evidence="6">
    <location>
        <begin position="381"/>
        <end position="404"/>
    </location>
</feature>
<evidence type="ECO:0000256" key="5">
    <source>
        <dbReference type="ARBA" id="ARBA00023136"/>
    </source>
</evidence>
<evidence type="ECO:0000256" key="4">
    <source>
        <dbReference type="ARBA" id="ARBA00022989"/>
    </source>
</evidence>
<dbReference type="Proteomes" id="UP000580891">
    <property type="component" value="Unassembled WGS sequence"/>
</dbReference>
<dbReference type="Pfam" id="PF01943">
    <property type="entry name" value="Polysacc_synt"/>
    <property type="match status" value="1"/>
</dbReference>
<evidence type="ECO:0000256" key="3">
    <source>
        <dbReference type="ARBA" id="ARBA00022692"/>
    </source>
</evidence>
<organism evidence="7 8">
    <name type="scientific">[Anoxybacillus] calidus</name>
    <dbReference type="NCBI Taxonomy" id="575178"/>
    <lineage>
        <taxon>Bacteria</taxon>
        <taxon>Bacillati</taxon>
        <taxon>Bacillota</taxon>
        <taxon>Bacilli</taxon>
        <taxon>Bacillales</taxon>
        <taxon>Anoxybacillaceae</taxon>
        <taxon>Paranoxybacillus</taxon>
    </lineage>
</organism>
<feature type="transmembrane region" description="Helical" evidence="6">
    <location>
        <begin position="246"/>
        <end position="268"/>
    </location>
</feature>
<dbReference type="CDD" id="cd13124">
    <property type="entry name" value="MATE_SpoVB_like"/>
    <property type="match status" value="1"/>
</dbReference>
<evidence type="ECO:0000313" key="7">
    <source>
        <dbReference type="EMBL" id="MBA2869751.1"/>
    </source>
</evidence>
<dbReference type="AlphaFoldDB" id="A0A7W0BT30"/>
<feature type="transmembrane region" description="Helical" evidence="6">
    <location>
        <begin position="477"/>
        <end position="499"/>
    </location>
</feature>
<name>A0A7W0BT30_9BACL</name>
<feature type="transmembrane region" description="Helical" evidence="6">
    <location>
        <begin position="119"/>
        <end position="138"/>
    </location>
</feature>
<keyword evidence="2" id="KW-1003">Cell membrane</keyword>
<dbReference type="NCBIfam" id="TIGR02900">
    <property type="entry name" value="spore_V_B"/>
    <property type="match status" value="1"/>
</dbReference>
<dbReference type="PANTHER" id="PTHR30250:SF24">
    <property type="entry name" value="STAGE V SPORULATION PROTEIN B"/>
    <property type="match status" value="1"/>
</dbReference>
<feature type="transmembrane region" description="Helical" evidence="6">
    <location>
        <begin position="346"/>
        <end position="369"/>
    </location>
</feature>
<dbReference type="PIRSF" id="PIRSF038958">
    <property type="entry name" value="PG_synth_SpoVB"/>
    <property type="match status" value="1"/>
</dbReference>
<keyword evidence="4 6" id="KW-1133">Transmembrane helix</keyword>
<dbReference type="InterPro" id="IPR024923">
    <property type="entry name" value="PG_synth_SpoVB"/>
</dbReference>
<dbReference type="InterPro" id="IPR002797">
    <property type="entry name" value="Polysacc_synth"/>
</dbReference>
<keyword evidence="5 6" id="KW-0472">Membrane</keyword>
<evidence type="ECO:0000256" key="1">
    <source>
        <dbReference type="ARBA" id="ARBA00004651"/>
    </source>
</evidence>
<feature type="transmembrane region" description="Helical" evidence="6">
    <location>
        <begin position="184"/>
        <end position="204"/>
    </location>
</feature>
<dbReference type="InterPro" id="IPR014249">
    <property type="entry name" value="Spore_V_B"/>
</dbReference>
<evidence type="ECO:0000313" key="8">
    <source>
        <dbReference type="Proteomes" id="UP000580891"/>
    </source>
</evidence>
<dbReference type="RefSeq" id="WP_181535013.1">
    <property type="nucleotide sequence ID" value="NZ_JACDUU010000001.1"/>
</dbReference>
<comment type="caution">
    <text evidence="7">The sequence shown here is derived from an EMBL/GenBank/DDBJ whole genome shotgun (WGS) entry which is preliminary data.</text>
</comment>
<comment type="subcellular location">
    <subcellularLocation>
        <location evidence="1">Cell membrane</location>
        <topology evidence="1">Multi-pass membrane protein</topology>
    </subcellularLocation>
</comment>
<feature type="transmembrane region" description="Helical" evidence="6">
    <location>
        <begin position="159"/>
        <end position="178"/>
    </location>
</feature>
<feature type="transmembrane region" description="Helical" evidence="6">
    <location>
        <begin position="447"/>
        <end position="465"/>
    </location>
</feature>
<dbReference type="PANTHER" id="PTHR30250">
    <property type="entry name" value="PST FAMILY PREDICTED COLANIC ACID TRANSPORTER"/>
    <property type="match status" value="1"/>
</dbReference>
<feature type="transmembrane region" description="Helical" evidence="6">
    <location>
        <begin position="410"/>
        <end position="435"/>
    </location>
</feature>
<keyword evidence="3 6" id="KW-0812">Transmembrane</keyword>
<feature type="transmembrane region" description="Helical" evidence="6">
    <location>
        <begin position="38"/>
        <end position="61"/>
    </location>
</feature>
<dbReference type="GO" id="GO:0005886">
    <property type="term" value="C:plasma membrane"/>
    <property type="evidence" value="ECO:0007669"/>
    <property type="project" value="UniProtKB-SubCell"/>
</dbReference>
<evidence type="ECO:0000256" key="6">
    <source>
        <dbReference type="SAM" id="Phobius"/>
    </source>
</evidence>
<protein>
    <submittedName>
        <fullName evidence="7">Stage V sporulation protein B</fullName>
    </submittedName>
</protein>
<dbReference type="InterPro" id="IPR050833">
    <property type="entry name" value="Poly_Biosynth_Transport"/>
</dbReference>
<dbReference type="EMBL" id="JACDUU010000001">
    <property type="protein sequence ID" value="MBA2869751.1"/>
    <property type="molecule type" value="Genomic_DNA"/>
</dbReference>